<evidence type="ECO:0000256" key="7">
    <source>
        <dbReference type="ARBA" id="ARBA00022967"/>
    </source>
</evidence>
<name>A0A0M0G1T9_9BACI</name>
<feature type="domain" description="ABC transporter" evidence="9">
    <location>
        <begin position="286"/>
        <end position="514"/>
    </location>
</feature>
<keyword evidence="6" id="KW-0067">ATP-binding</keyword>
<dbReference type="SUPFAM" id="SSF52540">
    <property type="entry name" value="P-loop containing nucleoside triphosphate hydrolases"/>
    <property type="match status" value="2"/>
</dbReference>
<dbReference type="AlphaFoldDB" id="A0A0M0G1T9"/>
<evidence type="ECO:0000313" key="10">
    <source>
        <dbReference type="EMBL" id="KON83774.1"/>
    </source>
</evidence>
<protein>
    <recommendedName>
        <fullName evidence="9">ABC transporter domain-containing protein</fullName>
    </recommendedName>
</protein>
<dbReference type="PROSITE" id="PS50893">
    <property type="entry name" value="ABC_TRANSPORTER_2"/>
    <property type="match status" value="2"/>
</dbReference>
<accession>A0A0M0G1T9</accession>
<keyword evidence="5" id="KW-0547">Nucleotide-binding</keyword>
<reference evidence="11" key="1">
    <citation type="submission" date="2015-07" db="EMBL/GenBank/DDBJ databases">
        <title>Fjat-14235 jcm11544.</title>
        <authorList>
            <person name="Liu B."/>
            <person name="Wang J."/>
            <person name="Zhu Y."/>
            <person name="Liu G."/>
            <person name="Chen Q."/>
            <person name="Chen Z."/>
            <person name="Lan J."/>
            <person name="Che J."/>
            <person name="Ge C."/>
            <person name="Shi H."/>
            <person name="Pan Z."/>
            <person name="Liu X."/>
        </authorList>
    </citation>
    <scope>NUCLEOTIDE SEQUENCE [LARGE SCALE GENOMIC DNA]</scope>
    <source>
        <strain evidence="11">JCM 11544</strain>
    </source>
</reference>
<dbReference type="PATRIC" id="fig|189381.12.peg.4303"/>
<dbReference type="GO" id="GO:0016887">
    <property type="term" value="F:ATP hydrolysis activity"/>
    <property type="evidence" value="ECO:0007669"/>
    <property type="project" value="InterPro"/>
</dbReference>
<dbReference type="CDD" id="cd03225">
    <property type="entry name" value="ABC_cobalt_CbiO_domain1"/>
    <property type="match status" value="2"/>
</dbReference>
<evidence type="ECO:0000256" key="5">
    <source>
        <dbReference type="ARBA" id="ARBA00022741"/>
    </source>
</evidence>
<dbReference type="InterPro" id="IPR017871">
    <property type="entry name" value="ABC_transporter-like_CS"/>
</dbReference>
<evidence type="ECO:0000256" key="8">
    <source>
        <dbReference type="ARBA" id="ARBA00023136"/>
    </source>
</evidence>
<keyword evidence="4" id="KW-1003">Cell membrane</keyword>
<dbReference type="PROSITE" id="PS00211">
    <property type="entry name" value="ABC_TRANSPORTER_1"/>
    <property type="match status" value="2"/>
</dbReference>
<dbReference type="SMART" id="SM00382">
    <property type="entry name" value="AAA"/>
    <property type="match status" value="2"/>
</dbReference>
<organism evidence="10 11">
    <name type="scientific">Rossellomorea marisflavi</name>
    <dbReference type="NCBI Taxonomy" id="189381"/>
    <lineage>
        <taxon>Bacteria</taxon>
        <taxon>Bacillati</taxon>
        <taxon>Bacillota</taxon>
        <taxon>Bacilli</taxon>
        <taxon>Bacillales</taxon>
        <taxon>Bacillaceae</taxon>
        <taxon>Rossellomorea</taxon>
    </lineage>
</organism>
<keyword evidence="11" id="KW-1185">Reference proteome</keyword>
<comment type="similarity">
    <text evidence="2">Belongs to the ABC transporter superfamily.</text>
</comment>
<keyword evidence="3" id="KW-0813">Transport</keyword>
<dbReference type="OrthoDB" id="501320at2"/>
<gene>
    <name evidence="10" type="ORF">AF331_16550</name>
</gene>
<evidence type="ECO:0000256" key="6">
    <source>
        <dbReference type="ARBA" id="ARBA00022840"/>
    </source>
</evidence>
<evidence type="ECO:0000256" key="3">
    <source>
        <dbReference type="ARBA" id="ARBA00022448"/>
    </source>
</evidence>
<keyword evidence="7" id="KW-1278">Translocase</keyword>
<comment type="subcellular location">
    <subcellularLocation>
        <location evidence="1">Cell membrane</location>
        <topology evidence="1">Peripheral membrane protein</topology>
    </subcellularLocation>
</comment>
<dbReference type="STRING" id="189381.GCA_900166615_02171"/>
<dbReference type="InterPro" id="IPR050095">
    <property type="entry name" value="ECF_ABC_transporter_ATP-bd"/>
</dbReference>
<dbReference type="GO" id="GO:0043190">
    <property type="term" value="C:ATP-binding cassette (ABC) transporter complex"/>
    <property type="evidence" value="ECO:0007669"/>
    <property type="project" value="TreeGrafter"/>
</dbReference>
<dbReference type="PANTHER" id="PTHR43553">
    <property type="entry name" value="HEAVY METAL TRANSPORTER"/>
    <property type="match status" value="1"/>
</dbReference>
<dbReference type="RefSeq" id="WP_053429180.1">
    <property type="nucleotide sequence ID" value="NZ_JAUKEI010000005.1"/>
</dbReference>
<dbReference type="GO" id="GO:0005524">
    <property type="term" value="F:ATP binding"/>
    <property type="evidence" value="ECO:0007669"/>
    <property type="project" value="UniProtKB-KW"/>
</dbReference>
<dbReference type="InterPro" id="IPR015856">
    <property type="entry name" value="ABC_transpr_CbiO/EcfA_su"/>
</dbReference>
<dbReference type="EMBL" id="LGUE01000005">
    <property type="protein sequence ID" value="KON83774.1"/>
    <property type="molecule type" value="Genomic_DNA"/>
</dbReference>
<dbReference type="InterPro" id="IPR027417">
    <property type="entry name" value="P-loop_NTPase"/>
</dbReference>
<comment type="caution">
    <text evidence="10">The sequence shown here is derived from an EMBL/GenBank/DDBJ whole genome shotgun (WGS) entry which is preliminary data.</text>
</comment>
<dbReference type="Gene3D" id="3.40.50.300">
    <property type="entry name" value="P-loop containing nucleotide triphosphate hydrolases"/>
    <property type="match status" value="2"/>
</dbReference>
<dbReference type="Pfam" id="PF00005">
    <property type="entry name" value="ABC_tran"/>
    <property type="match status" value="2"/>
</dbReference>
<evidence type="ECO:0000256" key="2">
    <source>
        <dbReference type="ARBA" id="ARBA00005417"/>
    </source>
</evidence>
<dbReference type="GO" id="GO:0042626">
    <property type="term" value="F:ATPase-coupled transmembrane transporter activity"/>
    <property type="evidence" value="ECO:0007669"/>
    <property type="project" value="TreeGrafter"/>
</dbReference>
<proteinExistence type="inferred from homology"/>
<evidence type="ECO:0000259" key="9">
    <source>
        <dbReference type="PROSITE" id="PS50893"/>
    </source>
</evidence>
<sequence>MACIELDKLSFHYPEEEQAAIRSLSLTVDKGDFIVIGGPSGCGKTTLLKLLKKELTPVGRMMGQIRMSDMGVGFVFQDPENQIVMDNVLSELVFGMENEQLGTGEMRQRVAEMVHFFGMEDLLDQDTRHLSGGQKQLMNVASVLLQKPDLLLLDEPTSQLDPVQAKALIQFVHRLNEEFGMTIIMVEHRLEELYPIADRVILMEKGSVAYEGTARTVVSTVWKNQDNTFLPFLPAIAKLYYTFADLSYDTRVPLSVKEAQRWLSDLSIGMVEHKREVSSGQALPLLEMNHVSFKYEKRAPMILKDISLEVRKGDFLTVVGGNASGKTTLLKIIASILKPYSGKVRLNGKQVSKKSSCRMGYLPQNPLLCFMCETLQEEILELAVRYDIPLPEERMRSIATRLGIESILEKHIHDCSGGEQQKAALATLLFIEPDLLLIDEPTKGMDAVSKDQFSVMLDDLHQDGMTILMVTHDIEFAARHASRCAWLFDGRITADGTVREVLDHHYFYTTTINRVSQNADVPTVLTVEEAYKTWNLHVPS</sequence>
<dbReference type="InterPro" id="IPR003439">
    <property type="entry name" value="ABC_transporter-like_ATP-bd"/>
</dbReference>
<evidence type="ECO:0000256" key="1">
    <source>
        <dbReference type="ARBA" id="ARBA00004202"/>
    </source>
</evidence>
<dbReference type="Proteomes" id="UP000037405">
    <property type="component" value="Unassembled WGS sequence"/>
</dbReference>
<feature type="domain" description="ABC transporter" evidence="9">
    <location>
        <begin position="4"/>
        <end position="230"/>
    </location>
</feature>
<evidence type="ECO:0000256" key="4">
    <source>
        <dbReference type="ARBA" id="ARBA00022475"/>
    </source>
</evidence>
<keyword evidence="8" id="KW-0472">Membrane</keyword>
<dbReference type="InterPro" id="IPR003593">
    <property type="entry name" value="AAA+_ATPase"/>
</dbReference>
<evidence type="ECO:0000313" key="11">
    <source>
        <dbReference type="Proteomes" id="UP000037405"/>
    </source>
</evidence>
<dbReference type="PANTHER" id="PTHR43553:SF27">
    <property type="entry name" value="ENERGY-COUPLING FACTOR TRANSPORTER ATP-BINDING PROTEIN ECFA2"/>
    <property type="match status" value="1"/>
</dbReference>